<accession>A0A1C1D2J3</accession>
<protein>
    <recommendedName>
        <fullName evidence="1">ABM domain-containing protein</fullName>
    </recommendedName>
</protein>
<comment type="caution">
    <text evidence="2">The sequence shown here is derived from an EMBL/GenBank/DDBJ whole genome shotgun (WGS) entry which is preliminary data.</text>
</comment>
<dbReference type="SUPFAM" id="SSF54909">
    <property type="entry name" value="Dimeric alpha+beta barrel"/>
    <property type="match status" value="1"/>
</dbReference>
<evidence type="ECO:0000259" key="1">
    <source>
        <dbReference type="Pfam" id="PF03992"/>
    </source>
</evidence>
<dbReference type="EMBL" id="LGRB01000003">
    <property type="protein sequence ID" value="OCT54951.1"/>
    <property type="molecule type" value="Genomic_DNA"/>
</dbReference>
<dbReference type="Gene3D" id="3.30.70.100">
    <property type="match status" value="1"/>
</dbReference>
<feature type="domain" description="ABM" evidence="1">
    <location>
        <begin position="178"/>
        <end position="223"/>
    </location>
</feature>
<organism evidence="2 3">
    <name type="scientific">Cladophialophora carrionii</name>
    <dbReference type="NCBI Taxonomy" id="86049"/>
    <lineage>
        <taxon>Eukaryota</taxon>
        <taxon>Fungi</taxon>
        <taxon>Dikarya</taxon>
        <taxon>Ascomycota</taxon>
        <taxon>Pezizomycotina</taxon>
        <taxon>Eurotiomycetes</taxon>
        <taxon>Chaetothyriomycetidae</taxon>
        <taxon>Chaetothyriales</taxon>
        <taxon>Herpotrichiellaceae</taxon>
        <taxon>Cladophialophora</taxon>
    </lineage>
</organism>
<keyword evidence="3" id="KW-1185">Reference proteome</keyword>
<dbReference type="InterPro" id="IPR011008">
    <property type="entry name" value="Dimeric_a/b-barrel"/>
</dbReference>
<dbReference type="OrthoDB" id="10011777at2759"/>
<dbReference type="VEuPathDB" id="FungiDB:G647_05041"/>
<dbReference type="AlphaFoldDB" id="A0A1C1D2J3"/>
<gene>
    <name evidence="2" type="ORF">CLCR_03083</name>
</gene>
<reference evidence="3" key="1">
    <citation type="submission" date="2015-07" db="EMBL/GenBank/DDBJ databases">
        <authorList>
            <person name="Teixeira M.M."/>
            <person name="Souza R.C."/>
            <person name="Almeida L.G."/>
            <person name="Vicente V.A."/>
            <person name="de Hoog S."/>
            <person name="Bocca A.L."/>
            <person name="de Almeida S.R."/>
            <person name="Vasconcelos A.T."/>
            <person name="Felipe M.S."/>
        </authorList>
    </citation>
    <scope>NUCLEOTIDE SEQUENCE [LARGE SCALE GENOMIC DNA]</scope>
    <source>
        <strain evidence="3">KSF</strain>
    </source>
</reference>
<dbReference type="PANTHER" id="PTHR40624">
    <property type="entry name" value="BIOSYNTHESIS MONOOXYGENASE, PUTATIVE (AFU_ORTHOLOGUE AFUA_1G12025)-RELATED"/>
    <property type="match status" value="1"/>
</dbReference>
<dbReference type="InterPro" id="IPR007138">
    <property type="entry name" value="ABM_dom"/>
</dbReference>
<name>A0A1C1D2J3_9EURO</name>
<dbReference type="STRING" id="86049.A0A1C1D2J3"/>
<sequence length="263" mass="28715">MASDGKPLALLVLIHTKSREKRDRVIALNNSNLSFFRNPSTQHSTRAIFTPTTRPKAQLGMVPSGEASTLLGLLEIWSSPAAFSAVKQTSVFKSFHSRVAEERLYDPARDMEISEWIPAAGFVARKGEKESPKAAIVMLAKFVLKDNDLNANRDGLVGVLGCSSLTSRSSKFCDWVEQNESGTLTYHVLTSEKNPGEVLMFERYKDLAAIGVHGKTAEFKTMFRGTGCFIQGKKTVLSEWEELDGSFVSNTPGGAGLGGQPKL</sequence>
<proteinExistence type="predicted"/>
<dbReference type="eggNOG" id="ENOG502STIP">
    <property type="taxonomic scope" value="Eukaryota"/>
</dbReference>
<dbReference type="PANTHER" id="PTHR40624:SF1">
    <property type="entry name" value="BIOSYNTHESIS MONOOXYGENASE, PUTATIVE (AFU_ORTHOLOGUE AFUA_1G12025)-RELATED"/>
    <property type="match status" value="1"/>
</dbReference>
<dbReference type="Pfam" id="PF03992">
    <property type="entry name" value="ABM"/>
    <property type="match status" value="1"/>
</dbReference>
<dbReference type="Proteomes" id="UP000094526">
    <property type="component" value="Unassembled WGS sequence"/>
</dbReference>
<evidence type="ECO:0000313" key="2">
    <source>
        <dbReference type="EMBL" id="OCT54951.1"/>
    </source>
</evidence>
<evidence type="ECO:0000313" key="3">
    <source>
        <dbReference type="Proteomes" id="UP000094526"/>
    </source>
</evidence>
<dbReference type="VEuPathDB" id="FungiDB:CLCR_03083"/>